<name>M2Q7Y1_CERS8</name>
<reference evidence="3 4" key="1">
    <citation type="journal article" date="2012" name="Proc. Natl. Acad. Sci. U.S.A.">
        <title>Comparative genomics of Ceriporiopsis subvermispora and Phanerochaete chrysosporium provide insight into selective ligninolysis.</title>
        <authorList>
            <person name="Fernandez-Fueyo E."/>
            <person name="Ruiz-Duenas F.J."/>
            <person name="Ferreira P."/>
            <person name="Floudas D."/>
            <person name="Hibbett D.S."/>
            <person name="Canessa P."/>
            <person name="Larrondo L.F."/>
            <person name="James T.Y."/>
            <person name="Seelenfreund D."/>
            <person name="Lobos S."/>
            <person name="Polanco R."/>
            <person name="Tello M."/>
            <person name="Honda Y."/>
            <person name="Watanabe T."/>
            <person name="Watanabe T."/>
            <person name="Ryu J.S."/>
            <person name="Kubicek C.P."/>
            <person name="Schmoll M."/>
            <person name="Gaskell J."/>
            <person name="Hammel K.E."/>
            <person name="St John F.J."/>
            <person name="Vanden Wymelenberg A."/>
            <person name="Sabat G."/>
            <person name="Splinter BonDurant S."/>
            <person name="Syed K."/>
            <person name="Yadav J.S."/>
            <person name="Doddapaneni H."/>
            <person name="Subramanian V."/>
            <person name="Lavin J.L."/>
            <person name="Oguiza J.A."/>
            <person name="Perez G."/>
            <person name="Pisabarro A.G."/>
            <person name="Ramirez L."/>
            <person name="Santoyo F."/>
            <person name="Master E."/>
            <person name="Coutinho P.M."/>
            <person name="Henrissat B."/>
            <person name="Lombard V."/>
            <person name="Magnuson J.K."/>
            <person name="Kuees U."/>
            <person name="Hori C."/>
            <person name="Igarashi K."/>
            <person name="Samejima M."/>
            <person name="Held B.W."/>
            <person name="Barry K.W."/>
            <person name="LaButti K.M."/>
            <person name="Lapidus A."/>
            <person name="Lindquist E.A."/>
            <person name="Lucas S.M."/>
            <person name="Riley R."/>
            <person name="Salamov A.A."/>
            <person name="Hoffmeister D."/>
            <person name="Schwenk D."/>
            <person name="Hadar Y."/>
            <person name="Yarden O."/>
            <person name="de Vries R.P."/>
            <person name="Wiebenga A."/>
            <person name="Stenlid J."/>
            <person name="Eastwood D."/>
            <person name="Grigoriev I.V."/>
            <person name="Berka R.M."/>
            <person name="Blanchette R.A."/>
            <person name="Kersten P."/>
            <person name="Martinez A.T."/>
            <person name="Vicuna R."/>
            <person name="Cullen D."/>
        </authorList>
    </citation>
    <scope>NUCLEOTIDE SEQUENCE [LARGE SCALE GENOMIC DNA]</scope>
    <source>
        <strain evidence="3 4">B</strain>
    </source>
</reference>
<feature type="region of interest" description="Disordered" evidence="1">
    <location>
        <begin position="776"/>
        <end position="795"/>
    </location>
</feature>
<feature type="compositionally biased region" description="Polar residues" evidence="1">
    <location>
        <begin position="19"/>
        <end position="36"/>
    </location>
</feature>
<proteinExistence type="predicted"/>
<sequence>MTNQKGTPPARASPAHRSLSPTMDGSASENGHLSSPSPTPAERLSAPDHDFAVRFPRQLWADITTMREDDNDTRVALNDLSVEWRDCFSELVSGALDVPLYDLRVGLRDRMDWLRTGTHEAFHELRVELGDCLNRLVFSLVMMSWKGTVVRMDPSFSKLSSLVKCASNMLNVLTIHMVYPDSPVCFDSSSMSFTYPRDPVDEFWPRSVTDLMFEVLHYLTELTEELGILPAKFMSDTDEGAFSDDGGVQSKRLFKLRCQLLDALEGELTIDSIVSAVSETHCNLRDEDLPLLRVDSNTRNALYSALEAMIVAKKMPHTFVKAFSRAYRYCFLQVNVIFHLIPSHVTEDTAMLRHAQTLQSMIMFSNVMAPSPIGMRPSMMLSFIEEIFYPILAMTAALHILPELSLGHVQSDETNQGSQQQRRAIPIGILLDVFARHCASVVDFTSCGRPACADTSSSPPTSHLDQGDLCEIAETQDVHAVSFCRDAIWLGAKHDGYPVVPFQDYKFRREHIASLDLHRRQNSPLYAALHQSQLTFGILETFLDVHIPERHLLRRMPDGTMLITTQKVLLLLQDCHRRMRNLKESNFDALKQWMERAQDALKISTALIVWEGYADYRTFSNVALSSQDIARILFMATTLNEVLFDFLIEEAQGLSSVNLRSLTVPSRIFDDCRREMVADGWCPFTVARLASDSPCTLGFASMRKLHVSGGVGHREHTRCTNKMCVSSNIDPVSYNNLHVTEGCTCTSVTPPIDQIKSALLHHEIPIVRIMDNVRQSSREARGTRTYSPDDPDRPDIEMECRSTSSGTPYIAISHVWSDGLGSTTERGLLICQLRRLAEYAHQMVDGGYLWLDALCIPGEQGARKLAIGMIGETYQRAHAVLVLDSGIQSCSVAAPMEQKLLCIVTSRWMQRLWTLQEAVLASNLIFQFSDGRLALRDLVGYWRAETRPVARQLNVAFLYIIVLSTPPAIQPLSIQLRIIIDALRGRSTNKPSDETLAISFLLGVDSFALANIEESTERMKALLLGVREVPLELPFLRNIPRLTDPGFRWAPETLLQPGDAARISTDGSALCTTEGLLAKCYYFLVRRPIALHRRTVILSDITNNGEAHALYYASVDEPVQPIPGEKLCNAIILQNRLGPLVANN</sequence>
<feature type="non-terminal residue" evidence="3">
    <location>
        <position position="1"/>
    </location>
</feature>
<evidence type="ECO:0000313" key="3">
    <source>
        <dbReference type="EMBL" id="EMD32913.1"/>
    </source>
</evidence>
<keyword evidence="4" id="KW-1185">Reference proteome</keyword>
<dbReference type="AlphaFoldDB" id="M2Q7Y1"/>
<dbReference type="OrthoDB" id="2426273at2759"/>
<dbReference type="PANTHER" id="PTHR39596:SF2">
    <property type="entry name" value="HET DOMAIN PROTEIN (AFU_ORTHOLOGUE AFUA_1G17550)-RELATED"/>
    <property type="match status" value="1"/>
</dbReference>
<feature type="domain" description="Heterokaryon incompatibility" evidence="2">
    <location>
        <begin position="809"/>
        <end position="888"/>
    </location>
</feature>
<dbReference type="InterPro" id="IPR010730">
    <property type="entry name" value="HET"/>
</dbReference>
<protein>
    <recommendedName>
        <fullName evidence="2">Heterokaryon incompatibility domain-containing protein</fullName>
    </recommendedName>
</protein>
<dbReference type="STRING" id="914234.M2Q7Y1"/>
<dbReference type="HOGENOM" id="CLU_280456_0_0_1"/>
<dbReference type="EMBL" id="KB445808">
    <property type="protein sequence ID" value="EMD32913.1"/>
    <property type="molecule type" value="Genomic_DNA"/>
</dbReference>
<feature type="region of interest" description="Disordered" evidence="1">
    <location>
        <begin position="1"/>
        <end position="45"/>
    </location>
</feature>
<dbReference type="Proteomes" id="UP000016930">
    <property type="component" value="Unassembled WGS sequence"/>
</dbReference>
<evidence type="ECO:0000313" key="4">
    <source>
        <dbReference type="Proteomes" id="UP000016930"/>
    </source>
</evidence>
<evidence type="ECO:0000259" key="2">
    <source>
        <dbReference type="Pfam" id="PF06985"/>
    </source>
</evidence>
<evidence type="ECO:0000256" key="1">
    <source>
        <dbReference type="SAM" id="MobiDB-lite"/>
    </source>
</evidence>
<accession>M2Q7Y1</accession>
<dbReference type="Pfam" id="PF06985">
    <property type="entry name" value="HET"/>
    <property type="match status" value="1"/>
</dbReference>
<dbReference type="PANTHER" id="PTHR39596">
    <property type="match status" value="1"/>
</dbReference>
<organism evidence="3 4">
    <name type="scientific">Ceriporiopsis subvermispora (strain B)</name>
    <name type="common">White-rot fungus</name>
    <name type="synonym">Gelatoporia subvermispora</name>
    <dbReference type="NCBI Taxonomy" id="914234"/>
    <lineage>
        <taxon>Eukaryota</taxon>
        <taxon>Fungi</taxon>
        <taxon>Dikarya</taxon>
        <taxon>Basidiomycota</taxon>
        <taxon>Agaricomycotina</taxon>
        <taxon>Agaricomycetes</taxon>
        <taxon>Polyporales</taxon>
        <taxon>Gelatoporiaceae</taxon>
        <taxon>Gelatoporia</taxon>
    </lineage>
</organism>
<gene>
    <name evidence="3" type="ORF">CERSUDRAFT_126427</name>
</gene>